<organism evidence="1 2">
    <name type="scientific">Algimonas ampicilliniresistens</name>
    <dbReference type="NCBI Taxonomy" id="1298735"/>
    <lineage>
        <taxon>Bacteria</taxon>
        <taxon>Pseudomonadati</taxon>
        <taxon>Pseudomonadota</taxon>
        <taxon>Alphaproteobacteria</taxon>
        <taxon>Maricaulales</taxon>
        <taxon>Robiginitomaculaceae</taxon>
        <taxon>Algimonas</taxon>
    </lineage>
</organism>
<proteinExistence type="predicted"/>
<reference evidence="1" key="2">
    <citation type="submission" date="2023-01" db="EMBL/GenBank/DDBJ databases">
        <title>Draft genome sequence of Algimonas ampicilliniresistens strain NBRC 108219.</title>
        <authorList>
            <person name="Sun Q."/>
            <person name="Mori K."/>
        </authorList>
    </citation>
    <scope>NUCLEOTIDE SEQUENCE</scope>
    <source>
        <strain evidence="1">NBRC 108219</strain>
    </source>
</reference>
<name>A0ABQ5V9C4_9PROT</name>
<evidence type="ECO:0000313" key="2">
    <source>
        <dbReference type="Proteomes" id="UP001161391"/>
    </source>
</evidence>
<comment type="caution">
    <text evidence="1">The sequence shown here is derived from an EMBL/GenBank/DDBJ whole genome shotgun (WGS) entry which is preliminary data.</text>
</comment>
<dbReference type="Proteomes" id="UP001161391">
    <property type="component" value="Unassembled WGS sequence"/>
</dbReference>
<keyword evidence="2" id="KW-1185">Reference proteome</keyword>
<accession>A0ABQ5V9C4</accession>
<reference evidence="1" key="1">
    <citation type="journal article" date="2014" name="Int. J. Syst. Evol. Microbiol.">
        <title>Complete genome of a new Firmicutes species belonging to the dominant human colonic microbiota ('Ruminococcus bicirculans') reveals two chromosomes and a selective capacity to utilize plant glucans.</title>
        <authorList>
            <consortium name="NISC Comparative Sequencing Program"/>
            <person name="Wegmann U."/>
            <person name="Louis P."/>
            <person name="Goesmann A."/>
            <person name="Henrissat B."/>
            <person name="Duncan S.H."/>
            <person name="Flint H.J."/>
        </authorList>
    </citation>
    <scope>NUCLEOTIDE SEQUENCE</scope>
    <source>
        <strain evidence="1">NBRC 108219</strain>
    </source>
</reference>
<dbReference type="EMBL" id="BSNK01000001">
    <property type="protein sequence ID" value="GLQ22927.1"/>
    <property type="molecule type" value="Genomic_DNA"/>
</dbReference>
<protein>
    <submittedName>
        <fullName evidence="1">Uncharacterized protein</fullName>
    </submittedName>
</protein>
<sequence length="58" mass="7043">MIDSLLRLHDDPEKLTETVEYLNQRKNIWQVKILASPLWRRPFGWIYPAPWMDADFDL</sequence>
<evidence type="ECO:0000313" key="1">
    <source>
        <dbReference type="EMBL" id="GLQ22927.1"/>
    </source>
</evidence>
<gene>
    <name evidence="1" type="ORF">GCM10007853_08010</name>
</gene>